<keyword evidence="1" id="KW-1133">Transmembrane helix</keyword>
<feature type="transmembrane region" description="Helical" evidence="1">
    <location>
        <begin position="17"/>
        <end position="44"/>
    </location>
</feature>
<keyword evidence="1" id="KW-0812">Transmembrane</keyword>
<reference evidence="2" key="1">
    <citation type="journal article" date="2014" name="Front. Microbiol.">
        <title>High frequency of phylogenetically diverse reductive dehalogenase-homologous genes in deep subseafloor sedimentary metagenomes.</title>
        <authorList>
            <person name="Kawai M."/>
            <person name="Futagami T."/>
            <person name="Toyoda A."/>
            <person name="Takaki Y."/>
            <person name="Nishi S."/>
            <person name="Hori S."/>
            <person name="Arai W."/>
            <person name="Tsubouchi T."/>
            <person name="Morono Y."/>
            <person name="Uchiyama I."/>
            <person name="Ito T."/>
            <person name="Fujiyama A."/>
            <person name="Inagaki F."/>
            <person name="Takami H."/>
        </authorList>
    </citation>
    <scope>NUCLEOTIDE SEQUENCE</scope>
    <source>
        <strain evidence="2">Expedition CK06-06</strain>
    </source>
</reference>
<sequence length="46" mass="5011">MAALARLLREFLRLSQVVVMTAVGSIRGNLGFAGLSVVLAFVVWMF</sequence>
<organism evidence="2">
    <name type="scientific">marine sediment metagenome</name>
    <dbReference type="NCBI Taxonomy" id="412755"/>
    <lineage>
        <taxon>unclassified sequences</taxon>
        <taxon>metagenomes</taxon>
        <taxon>ecological metagenomes</taxon>
    </lineage>
</organism>
<comment type="caution">
    <text evidence="2">The sequence shown here is derived from an EMBL/GenBank/DDBJ whole genome shotgun (WGS) entry which is preliminary data.</text>
</comment>
<dbReference type="AlphaFoldDB" id="X0UG47"/>
<name>X0UG47_9ZZZZ</name>
<feature type="non-terminal residue" evidence="2">
    <location>
        <position position="46"/>
    </location>
</feature>
<evidence type="ECO:0000313" key="2">
    <source>
        <dbReference type="EMBL" id="GAF99382.1"/>
    </source>
</evidence>
<accession>X0UG47</accession>
<evidence type="ECO:0000256" key="1">
    <source>
        <dbReference type="SAM" id="Phobius"/>
    </source>
</evidence>
<dbReference type="EMBL" id="BARS01011163">
    <property type="protein sequence ID" value="GAF99382.1"/>
    <property type="molecule type" value="Genomic_DNA"/>
</dbReference>
<proteinExistence type="predicted"/>
<gene>
    <name evidence="2" type="ORF">S01H1_20406</name>
</gene>
<keyword evidence="1" id="KW-0472">Membrane</keyword>
<protein>
    <submittedName>
        <fullName evidence="2">Uncharacterized protein</fullName>
    </submittedName>
</protein>